<dbReference type="PROSITE" id="PS51257">
    <property type="entry name" value="PROKAR_LIPOPROTEIN"/>
    <property type="match status" value="1"/>
</dbReference>
<evidence type="ECO:0000313" key="2">
    <source>
        <dbReference type="Proteomes" id="UP001289374"/>
    </source>
</evidence>
<keyword evidence="2" id="KW-1185">Reference proteome</keyword>
<name>A0AAE1XHE1_9LAMI</name>
<proteinExistence type="predicted"/>
<comment type="caution">
    <text evidence="1">The sequence shown here is derived from an EMBL/GenBank/DDBJ whole genome shotgun (WGS) entry which is preliminary data.</text>
</comment>
<reference evidence="1" key="1">
    <citation type="submission" date="2020-06" db="EMBL/GenBank/DDBJ databases">
        <authorList>
            <person name="Li T."/>
            <person name="Hu X."/>
            <person name="Zhang T."/>
            <person name="Song X."/>
            <person name="Zhang H."/>
            <person name="Dai N."/>
            <person name="Sheng W."/>
            <person name="Hou X."/>
            <person name="Wei L."/>
        </authorList>
    </citation>
    <scope>NUCLEOTIDE SEQUENCE</scope>
    <source>
        <strain evidence="1">K16</strain>
        <tissue evidence="1">Leaf</tissue>
    </source>
</reference>
<dbReference type="Proteomes" id="UP001289374">
    <property type="component" value="Unassembled WGS sequence"/>
</dbReference>
<protein>
    <submittedName>
        <fullName evidence="1">Uncharacterized protein</fullName>
    </submittedName>
</protein>
<sequence length="118" mass="13196">MRRYGGVLKFGAKTSVYLLTAAGCAALAHDSFNSADTLDFPSGFLHGVVRSSRSVFAISSCVIDYKYSLRGLPADSDEYGRVLSESDLNGFMLFLVVYKEYLHYLAFYKEAHPWTWTS</sequence>
<accession>A0AAE1XHE1</accession>
<organism evidence="1 2">
    <name type="scientific">Sesamum angolense</name>
    <dbReference type="NCBI Taxonomy" id="2727404"/>
    <lineage>
        <taxon>Eukaryota</taxon>
        <taxon>Viridiplantae</taxon>
        <taxon>Streptophyta</taxon>
        <taxon>Embryophyta</taxon>
        <taxon>Tracheophyta</taxon>
        <taxon>Spermatophyta</taxon>
        <taxon>Magnoliopsida</taxon>
        <taxon>eudicotyledons</taxon>
        <taxon>Gunneridae</taxon>
        <taxon>Pentapetalae</taxon>
        <taxon>asterids</taxon>
        <taxon>lamiids</taxon>
        <taxon>Lamiales</taxon>
        <taxon>Pedaliaceae</taxon>
        <taxon>Sesamum</taxon>
    </lineage>
</organism>
<reference evidence="1" key="2">
    <citation type="journal article" date="2024" name="Plant">
        <title>Genomic evolution and insights into agronomic trait innovations of Sesamum species.</title>
        <authorList>
            <person name="Miao H."/>
            <person name="Wang L."/>
            <person name="Qu L."/>
            <person name="Liu H."/>
            <person name="Sun Y."/>
            <person name="Le M."/>
            <person name="Wang Q."/>
            <person name="Wei S."/>
            <person name="Zheng Y."/>
            <person name="Lin W."/>
            <person name="Duan Y."/>
            <person name="Cao H."/>
            <person name="Xiong S."/>
            <person name="Wang X."/>
            <person name="Wei L."/>
            <person name="Li C."/>
            <person name="Ma Q."/>
            <person name="Ju M."/>
            <person name="Zhao R."/>
            <person name="Li G."/>
            <person name="Mu C."/>
            <person name="Tian Q."/>
            <person name="Mei H."/>
            <person name="Zhang T."/>
            <person name="Gao T."/>
            <person name="Zhang H."/>
        </authorList>
    </citation>
    <scope>NUCLEOTIDE SEQUENCE</scope>
    <source>
        <strain evidence="1">K16</strain>
    </source>
</reference>
<evidence type="ECO:0000313" key="1">
    <source>
        <dbReference type="EMBL" id="KAK4411910.1"/>
    </source>
</evidence>
<gene>
    <name evidence="1" type="ORF">Sango_0264000</name>
</gene>
<dbReference type="EMBL" id="JACGWL010000001">
    <property type="protein sequence ID" value="KAK4411910.1"/>
    <property type="molecule type" value="Genomic_DNA"/>
</dbReference>
<dbReference type="AlphaFoldDB" id="A0AAE1XHE1"/>